<dbReference type="RefSeq" id="WP_087346025.1">
    <property type="nucleotide sequence ID" value="NZ_CP051672.1"/>
</dbReference>
<dbReference type="Proteomes" id="UP000315827">
    <property type="component" value="Unassembled WGS sequence"/>
</dbReference>
<keyword evidence="2" id="KW-0808">Transferase</keyword>
<dbReference type="Gene3D" id="3.40.630.30">
    <property type="match status" value="1"/>
</dbReference>
<dbReference type="Proteomes" id="UP000501982">
    <property type="component" value="Chromosome"/>
</dbReference>
<dbReference type="Proteomes" id="UP000195950">
    <property type="component" value="Unassembled WGS sequence"/>
</dbReference>
<dbReference type="InterPro" id="IPR016181">
    <property type="entry name" value="Acyl_CoA_acyltransferase"/>
</dbReference>
<organism evidence="1 4">
    <name type="scientific">Parabacteroides distasonis</name>
    <dbReference type="NCBI Taxonomy" id="823"/>
    <lineage>
        <taxon>Bacteria</taxon>
        <taxon>Pseudomonadati</taxon>
        <taxon>Bacteroidota</taxon>
        <taxon>Bacteroidia</taxon>
        <taxon>Bacteroidales</taxon>
        <taxon>Tannerellaceae</taxon>
        <taxon>Parabacteroides</taxon>
    </lineage>
</organism>
<evidence type="ECO:0000313" key="1">
    <source>
        <dbReference type="EMBL" id="OUP16084.1"/>
    </source>
</evidence>
<protein>
    <submittedName>
        <fullName evidence="2">GNAT family N-acetyltransferase</fullName>
    </submittedName>
</protein>
<dbReference type="SUPFAM" id="SSF55729">
    <property type="entry name" value="Acyl-CoA N-acyltransferases (Nat)"/>
    <property type="match status" value="1"/>
</dbReference>
<evidence type="ECO:0000313" key="6">
    <source>
        <dbReference type="Proteomes" id="UP000501982"/>
    </source>
</evidence>
<reference evidence="2 6" key="4">
    <citation type="submission" date="2020-04" db="EMBL/GenBank/DDBJ databases">
        <title>Complete Genomes and Methylome analysis of CBBP consortium that reverse antibiotic-induced susceptibility to vancomycin-resistant Enterococcus faecium infection.</title>
        <authorList>
            <person name="Fomenkov A."/>
            <person name="Zhang Z."/>
            <person name="Pamer E."/>
            <person name="Roberts R.J."/>
        </authorList>
    </citation>
    <scope>NUCLEOTIDE SEQUENCE [LARGE SCALE GENOMIC DNA]</scope>
    <source>
        <strain evidence="6">CBBP</strain>
        <strain evidence="2">CBBP-1</strain>
    </source>
</reference>
<sequence>MQGQGIGTFIINFIMDTFLNYKVARCQFITVDSLNNPKTNLFYEKNGFIYQTVLDMSSSTRRMYIPLKLYQEA</sequence>
<evidence type="ECO:0000313" key="5">
    <source>
        <dbReference type="Proteomes" id="UP000315827"/>
    </source>
</evidence>
<dbReference type="AlphaFoldDB" id="A0A1Y4I743"/>
<proteinExistence type="predicted"/>
<evidence type="ECO:0000313" key="3">
    <source>
        <dbReference type="EMBL" id="TWV58648.1"/>
    </source>
</evidence>
<dbReference type="GO" id="GO:0016740">
    <property type="term" value="F:transferase activity"/>
    <property type="evidence" value="ECO:0007669"/>
    <property type="project" value="UniProtKB-KW"/>
</dbReference>
<dbReference type="EMBL" id="NFJX01000017">
    <property type="protein sequence ID" value="OUP16084.1"/>
    <property type="molecule type" value="Genomic_DNA"/>
</dbReference>
<reference evidence="1" key="2">
    <citation type="journal article" date="2018" name="BMC Genomics">
        <title>Whole genome sequencing and function prediction of 133 gut anaerobes isolated from chicken caecum in pure cultures.</title>
        <authorList>
            <person name="Medvecky M."/>
            <person name="Cejkova D."/>
            <person name="Polansky O."/>
            <person name="Karasova D."/>
            <person name="Kubasova T."/>
            <person name="Cizek A."/>
            <person name="Rychlik I."/>
        </authorList>
    </citation>
    <scope>NUCLEOTIDE SEQUENCE</scope>
    <source>
        <strain evidence="1">An199</strain>
    </source>
</reference>
<name>A0A1Y4I743_PARDI</name>
<dbReference type="EMBL" id="CP051672">
    <property type="protein sequence ID" value="QJE29044.1"/>
    <property type="molecule type" value="Genomic_DNA"/>
</dbReference>
<reference evidence="3 5" key="3">
    <citation type="submission" date="2019-07" db="EMBL/GenBank/DDBJ databases">
        <title>Genome sequencing of Parabacteroides distasonis iSURF_7.</title>
        <authorList>
            <person name="Degefu H.N."/>
            <person name="Ruoff K.L."/>
            <person name="Price C.E."/>
            <person name="Valls R.A."/>
            <person name="O'Toole G.A."/>
        </authorList>
    </citation>
    <scope>NUCLEOTIDE SEQUENCE [LARGE SCALE GENOMIC DNA]</scope>
    <source>
        <strain evidence="3 5">CFPLTA003_1B</strain>
    </source>
</reference>
<gene>
    <name evidence="1" type="ORF">B5F32_16365</name>
    <name evidence="3" type="ORF">FSA05_20910</name>
    <name evidence="2" type="ORF">HHO38_12325</name>
</gene>
<evidence type="ECO:0000313" key="2">
    <source>
        <dbReference type="EMBL" id="QJE29044.1"/>
    </source>
</evidence>
<evidence type="ECO:0000313" key="4">
    <source>
        <dbReference type="Proteomes" id="UP000195950"/>
    </source>
</evidence>
<accession>A0A1Y4I743</accession>
<reference evidence="4" key="1">
    <citation type="submission" date="2017-04" db="EMBL/GenBank/DDBJ databases">
        <title>Function of individual gut microbiota members based on whole genome sequencing of pure cultures obtained from chicken caecum.</title>
        <authorList>
            <person name="Medvecky M."/>
            <person name="Cejkova D."/>
            <person name="Polansky O."/>
            <person name="Karasova D."/>
            <person name="Kubasova T."/>
            <person name="Cizek A."/>
            <person name="Rychlik I."/>
        </authorList>
    </citation>
    <scope>NUCLEOTIDE SEQUENCE [LARGE SCALE GENOMIC DNA]</scope>
    <source>
        <strain evidence="4">An199</strain>
    </source>
</reference>
<dbReference type="EMBL" id="VOHW01000019">
    <property type="protein sequence ID" value="TWV58648.1"/>
    <property type="molecule type" value="Genomic_DNA"/>
</dbReference>